<dbReference type="VEuPathDB" id="FungiDB:H257_05276"/>
<proteinExistence type="predicted"/>
<dbReference type="OrthoDB" id="90817at2759"/>
<name>W4GRM5_APHAT</name>
<evidence type="ECO:0000313" key="1">
    <source>
        <dbReference type="EMBL" id="ETV81649.1"/>
    </source>
</evidence>
<dbReference type="AlphaFoldDB" id="W4GRM5"/>
<reference evidence="1" key="1">
    <citation type="submission" date="2013-12" db="EMBL/GenBank/DDBJ databases">
        <title>The Genome Sequence of Aphanomyces astaci APO3.</title>
        <authorList>
            <consortium name="The Broad Institute Genomics Platform"/>
            <person name="Russ C."/>
            <person name="Tyler B."/>
            <person name="van West P."/>
            <person name="Dieguez-Uribeondo J."/>
            <person name="Young S.K."/>
            <person name="Zeng Q."/>
            <person name="Gargeya S."/>
            <person name="Fitzgerald M."/>
            <person name="Abouelleil A."/>
            <person name="Alvarado L."/>
            <person name="Chapman S.B."/>
            <person name="Gainer-Dewar J."/>
            <person name="Goldberg J."/>
            <person name="Griggs A."/>
            <person name="Gujja S."/>
            <person name="Hansen M."/>
            <person name="Howarth C."/>
            <person name="Imamovic A."/>
            <person name="Ireland A."/>
            <person name="Larimer J."/>
            <person name="McCowan C."/>
            <person name="Murphy C."/>
            <person name="Pearson M."/>
            <person name="Poon T.W."/>
            <person name="Priest M."/>
            <person name="Roberts A."/>
            <person name="Saif S."/>
            <person name="Shea T."/>
            <person name="Sykes S."/>
            <person name="Wortman J."/>
            <person name="Nusbaum C."/>
            <person name="Birren B."/>
        </authorList>
    </citation>
    <scope>NUCLEOTIDE SEQUENCE [LARGE SCALE GENOMIC DNA]</scope>
    <source>
        <strain evidence="1">APO3</strain>
    </source>
</reference>
<protein>
    <submittedName>
        <fullName evidence="1">Uncharacterized protein</fullName>
    </submittedName>
</protein>
<dbReference type="EMBL" id="KI913123">
    <property type="protein sequence ID" value="ETV81649.1"/>
    <property type="molecule type" value="Genomic_DNA"/>
</dbReference>
<organism evidence="1">
    <name type="scientific">Aphanomyces astaci</name>
    <name type="common">Crayfish plague agent</name>
    <dbReference type="NCBI Taxonomy" id="112090"/>
    <lineage>
        <taxon>Eukaryota</taxon>
        <taxon>Sar</taxon>
        <taxon>Stramenopiles</taxon>
        <taxon>Oomycota</taxon>
        <taxon>Saprolegniomycetes</taxon>
        <taxon>Saprolegniales</taxon>
        <taxon>Verrucalvaceae</taxon>
        <taxon>Aphanomyces</taxon>
    </lineage>
</organism>
<dbReference type="RefSeq" id="XP_009828386.1">
    <property type="nucleotide sequence ID" value="XM_009830084.1"/>
</dbReference>
<dbReference type="GeneID" id="20807272"/>
<accession>W4GRM5</accession>
<sequence>MRERDDGSDSDRRCVGDFDRGVCEEDSDFAVDSSGSSAEEPFVDANVSTMQSFDDFKYTYVSSSASPHVKGHHNLDAAGTSSRTKIHPRFLSEIDNVLLGGSGPFAVLTSLTLAYSKTPRVLEELPTRGQIRSWRVTVMRSNAGTNISVEDQNKTLVLDIFEHCFKDAADLDQMSLGLIVTLRRTFYNVVASMNGQGTDVASSADGRTSSITSTAAHSFRPWVYMFVRSESEVSYVKMSEAVKKYAHVFFGRDLQLLFGSIDRRDAILNAYCFI</sequence>
<gene>
    <name evidence="1" type="ORF">H257_05276</name>
</gene>